<dbReference type="Gene3D" id="4.10.1330.10">
    <property type="entry name" value="non globular Virulence effector SptP domain"/>
    <property type="match status" value="1"/>
</dbReference>
<name>A0A1W6Z936_9BORD</name>
<reference evidence="1 2" key="1">
    <citation type="submission" date="2017-05" db="EMBL/GenBank/DDBJ databases">
        <title>Complete and WGS of Bordetella genogroups.</title>
        <authorList>
            <person name="Spilker T."/>
            <person name="LiPuma J."/>
        </authorList>
    </citation>
    <scope>NUCLEOTIDE SEQUENCE [LARGE SCALE GENOMIC DNA]</scope>
    <source>
        <strain evidence="1 2">AU7206</strain>
    </source>
</reference>
<dbReference type="OrthoDB" id="9810247at2"/>
<dbReference type="Proteomes" id="UP000194161">
    <property type="component" value="Chromosome"/>
</dbReference>
<evidence type="ECO:0000313" key="2">
    <source>
        <dbReference type="Proteomes" id="UP000194161"/>
    </source>
</evidence>
<dbReference type="RefSeq" id="WP_086077201.1">
    <property type="nucleotide sequence ID" value="NZ_CP021111.1"/>
</dbReference>
<dbReference type="KEGG" id="bgm:CAL15_02565"/>
<gene>
    <name evidence="1" type="ORF">CAL15_02565</name>
</gene>
<dbReference type="EMBL" id="CP021111">
    <property type="protein sequence ID" value="ARP93364.1"/>
    <property type="molecule type" value="Genomic_DNA"/>
</dbReference>
<sequence>MTITAFNNLIHNQGVNPDHALAQGQGNSVVAREPLDPPSAWTRFKAALSNVPLLGQMGSLRQARAECDAYPVRLQQYEASNRQILAGFLNDVKHAYGENIGNMVARDIDVADGKPLTARTVSTAMQSIERQQASNRAMNNVHIMRFLENGVTGARARGETDMMGLFLERNLPLKDQSTWQAAMGDGGASRFLSQLVMKGCAELPDHSQGALGNAQIAQVANQALDLYQELLSAPGMTPGKLDELLDRAIGHGRTAATMIDLAREFVVTEHAATLLDRSNPESMLRQIAADTAREMGMDALPDGALKSISRNMVEGLSYQVKGMPEKFGCAPDANSILRALEPRLEEQVRQAVGEHFQALKMIDESTTLGDAGKAQLREIAQTRRLDPVQVRAYEDAAAVMGGALASIADGLRTGRPGAGLDGLERALQSFENGLTAMKQHGHAMGEDVSLSGGDFTTILMDQMAALAVHGLSPEQATDMLEDLRGEAGQQFGQAMRASPEMRTAAQYPLVYMPLVEALAQRAGHSVEQSRDISKDIMAGDAPLADMPPDLTRAVLPGPGSDSLDNRGVVTGARIGSLVARDFRPDHLIDEQRDELVQWTLRDGVGTQPWMSKTMEVDLGRATFVVDGHTLSKPGEGANAMQQFRAHFPQGEQGDAMALAVSRCMSQVSMNAFTTSCQGAAFGDAIPLFARGKNMFEATSNPDGSWTVRGTHTGRLIAVEHTPGEPVSEVDYDNVMMNELTFTIRPPGNSGEPPTTHLTGSHVVFSS</sequence>
<evidence type="ECO:0000313" key="1">
    <source>
        <dbReference type="EMBL" id="ARP93364.1"/>
    </source>
</evidence>
<dbReference type="InterPro" id="IPR044899">
    <property type="entry name" value="SptP_N_sf"/>
</dbReference>
<organism evidence="1 2">
    <name type="scientific">Bordetella genomosp. 13</name>
    <dbReference type="NCBI Taxonomy" id="463040"/>
    <lineage>
        <taxon>Bacteria</taxon>
        <taxon>Pseudomonadati</taxon>
        <taxon>Pseudomonadota</taxon>
        <taxon>Betaproteobacteria</taxon>
        <taxon>Burkholderiales</taxon>
        <taxon>Alcaligenaceae</taxon>
        <taxon>Bordetella</taxon>
    </lineage>
</organism>
<accession>A0A1W6Z936</accession>
<keyword evidence="2" id="KW-1185">Reference proteome</keyword>
<dbReference type="STRING" id="463040.CAL15_02565"/>
<protein>
    <submittedName>
        <fullName evidence="1">Uncharacterized protein</fullName>
    </submittedName>
</protein>
<proteinExistence type="predicted"/>
<dbReference type="AlphaFoldDB" id="A0A1W6Z936"/>